<sequence length="70" mass="7454">MKAISWVSVPSPWFVIVSFIPTEKTSASAAPAAESIVDSQSVPTYPEGLPDREASRSFKVATAESVASRK</sequence>
<reference evidence="1" key="1">
    <citation type="journal article" date="2015" name="Front. Microbiol.">
        <title>Combining genomic sequencing methods to explore viral diversity and reveal potential virus-host interactions.</title>
        <authorList>
            <person name="Chow C.E."/>
            <person name="Winget D.M."/>
            <person name="White R.A.III."/>
            <person name="Hallam S.J."/>
            <person name="Suttle C.A."/>
        </authorList>
    </citation>
    <scope>NUCLEOTIDE SEQUENCE</scope>
    <source>
        <strain evidence="1">Oxic1_6</strain>
    </source>
</reference>
<dbReference type="EMBL" id="KR029601">
    <property type="protein sequence ID" value="AKH48088.1"/>
    <property type="molecule type" value="Genomic_DNA"/>
</dbReference>
<organism evidence="1">
    <name type="scientific">uncultured marine virus</name>
    <dbReference type="NCBI Taxonomy" id="186617"/>
    <lineage>
        <taxon>Viruses</taxon>
        <taxon>environmental samples</taxon>
    </lineage>
</organism>
<protein>
    <submittedName>
        <fullName evidence="1">Uncharacterized protein</fullName>
    </submittedName>
</protein>
<reference evidence="1" key="2">
    <citation type="submission" date="2015-03" db="EMBL/GenBank/DDBJ databases">
        <authorList>
            <person name="Chow C.-E.T."/>
            <person name="Winget D.M."/>
            <person name="White R.A.III."/>
            <person name="Hallam S.J."/>
            <person name="Suttle C.A."/>
        </authorList>
    </citation>
    <scope>NUCLEOTIDE SEQUENCE</scope>
    <source>
        <strain evidence="1">Oxic1_6</strain>
    </source>
</reference>
<accession>A0A0F7L931</accession>
<proteinExistence type="predicted"/>
<name>A0A0F7L931_9VIRU</name>
<evidence type="ECO:0000313" key="1">
    <source>
        <dbReference type="EMBL" id="AKH48088.1"/>
    </source>
</evidence>